<dbReference type="GO" id="GO:0046872">
    <property type="term" value="F:metal ion binding"/>
    <property type="evidence" value="ECO:0007669"/>
    <property type="project" value="UniProtKB-KW"/>
</dbReference>
<dbReference type="Pfam" id="PF01435">
    <property type="entry name" value="Peptidase_M48"/>
    <property type="match status" value="1"/>
</dbReference>
<dbReference type="PANTHER" id="PTHR34978:SF3">
    <property type="entry name" value="SLR0241 PROTEIN"/>
    <property type="match status" value="1"/>
</dbReference>
<feature type="domain" description="Peptidase M48" evidence="8">
    <location>
        <begin position="145"/>
        <end position="192"/>
    </location>
</feature>
<proteinExistence type="inferred from homology"/>
<keyword evidence="7" id="KW-0472">Membrane</keyword>
<evidence type="ECO:0000256" key="3">
    <source>
        <dbReference type="ARBA" id="ARBA00022801"/>
    </source>
</evidence>
<sequence>MTPLLALGAALLLSTCGPALLRALGRAGAAPRTLLVLWVLATAAWLVTWCALLLMLVTRLLGPGVKGIIAACVTLLQAAHRNGAEFAVSALLAAGAAVLFRLGWVALRQRRETARWRRRHRRDLDACATPRTLHRRRVWFVDTGAPGVYCVPGGGRGIVVTRGAVEALSAREMRAVLAHELAHLRGRHHLLVAWTRLLDDAFPGVPLLRAAAREVPVLVEWAADDRAVRAVGRGPLVHALGAMAGTRAESGAAALAISGSCAVQRVRRLVAPSSAPARGSALAVLAGAALVLPPLLTAAATLAGVVLSHCACAA</sequence>
<evidence type="ECO:0000259" key="8">
    <source>
        <dbReference type="Pfam" id="PF01435"/>
    </source>
</evidence>
<keyword evidence="2" id="KW-0479">Metal-binding</keyword>
<evidence type="ECO:0000256" key="4">
    <source>
        <dbReference type="ARBA" id="ARBA00022833"/>
    </source>
</evidence>
<keyword evidence="10" id="KW-1185">Reference proteome</keyword>
<dbReference type="GO" id="GO:0006508">
    <property type="term" value="P:proteolysis"/>
    <property type="evidence" value="ECO:0007669"/>
    <property type="project" value="UniProtKB-KW"/>
</dbReference>
<keyword evidence="1 6" id="KW-0645">Protease</keyword>
<feature type="transmembrane region" description="Helical" evidence="7">
    <location>
        <begin position="282"/>
        <end position="307"/>
    </location>
</feature>
<dbReference type="InterPro" id="IPR052173">
    <property type="entry name" value="Beta-lactam_resp_regulator"/>
</dbReference>
<reference evidence="9 10" key="1">
    <citation type="submission" date="2018-03" db="EMBL/GenBank/DDBJ databases">
        <title>Genomic Encyclopedia of Archaeal and Bacterial Type Strains, Phase II (KMG-II): from individual species to whole genera.</title>
        <authorList>
            <person name="Goeker M."/>
        </authorList>
    </citation>
    <scope>NUCLEOTIDE SEQUENCE [LARGE SCALE GENOMIC DNA]</scope>
    <source>
        <strain evidence="9 10">DSM 45312</strain>
    </source>
</reference>
<evidence type="ECO:0000256" key="6">
    <source>
        <dbReference type="RuleBase" id="RU003983"/>
    </source>
</evidence>
<keyword evidence="4 6" id="KW-0862">Zinc</keyword>
<keyword evidence="3 6" id="KW-0378">Hydrolase</keyword>
<evidence type="ECO:0000313" key="9">
    <source>
        <dbReference type="EMBL" id="PSL00583.1"/>
    </source>
</evidence>
<evidence type="ECO:0000256" key="2">
    <source>
        <dbReference type="ARBA" id="ARBA00022723"/>
    </source>
</evidence>
<dbReference type="Proteomes" id="UP000240542">
    <property type="component" value="Unassembled WGS sequence"/>
</dbReference>
<dbReference type="InterPro" id="IPR001915">
    <property type="entry name" value="Peptidase_M48"/>
</dbReference>
<comment type="cofactor">
    <cofactor evidence="6">
        <name>Zn(2+)</name>
        <dbReference type="ChEBI" id="CHEBI:29105"/>
    </cofactor>
    <text evidence="6">Binds 1 zinc ion per subunit.</text>
</comment>
<name>A0A2P8DTP9_9ACTN</name>
<comment type="caution">
    <text evidence="9">The sequence shown here is derived from an EMBL/GenBank/DDBJ whole genome shotgun (WGS) entry which is preliminary data.</text>
</comment>
<dbReference type="AlphaFoldDB" id="A0A2P8DTP9"/>
<dbReference type="EMBL" id="PYGA01000001">
    <property type="protein sequence ID" value="PSL00583.1"/>
    <property type="molecule type" value="Genomic_DNA"/>
</dbReference>
<dbReference type="GO" id="GO:0004222">
    <property type="term" value="F:metalloendopeptidase activity"/>
    <property type="evidence" value="ECO:0007669"/>
    <property type="project" value="InterPro"/>
</dbReference>
<feature type="transmembrane region" description="Helical" evidence="7">
    <location>
        <begin position="33"/>
        <end position="57"/>
    </location>
</feature>
<gene>
    <name evidence="9" type="ORF">CLV63_10157</name>
</gene>
<evidence type="ECO:0000256" key="5">
    <source>
        <dbReference type="ARBA" id="ARBA00023049"/>
    </source>
</evidence>
<keyword evidence="7" id="KW-0812">Transmembrane</keyword>
<organism evidence="9 10">
    <name type="scientific">Murinocardiopsis flavida</name>
    <dbReference type="NCBI Taxonomy" id="645275"/>
    <lineage>
        <taxon>Bacteria</taxon>
        <taxon>Bacillati</taxon>
        <taxon>Actinomycetota</taxon>
        <taxon>Actinomycetes</taxon>
        <taxon>Streptosporangiales</taxon>
        <taxon>Nocardiopsidaceae</taxon>
        <taxon>Murinocardiopsis</taxon>
    </lineage>
</organism>
<evidence type="ECO:0000256" key="7">
    <source>
        <dbReference type="SAM" id="Phobius"/>
    </source>
</evidence>
<evidence type="ECO:0000313" key="10">
    <source>
        <dbReference type="Proteomes" id="UP000240542"/>
    </source>
</evidence>
<keyword evidence="7" id="KW-1133">Transmembrane helix</keyword>
<feature type="transmembrane region" description="Helical" evidence="7">
    <location>
        <begin position="86"/>
        <end position="107"/>
    </location>
</feature>
<dbReference type="OrthoDB" id="9785340at2"/>
<evidence type="ECO:0000256" key="1">
    <source>
        <dbReference type="ARBA" id="ARBA00022670"/>
    </source>
</evidence>
<protein>
    <submittedName>
        <fullName evidence="9">Zn-dependent protease with chaperone function</fullName>
    </submittedName>
</protein>
<dbReference type="PANTHER" id="PTHR34978">
    <property type="entry name" value="POSSIBLE SENSOR-TRANSDUCER PROTEIN BLAR"/>
    <property type="match status" value="1"/>
</dbReference>
<accession>A0A2P8DTP9</accession>
<keyword evidence="5 6" id="KW-0482">Metalloprotease</keyword>
<comment type="similarity">
    <text evidence="6">Belongs to the peptidase M48 family.</text>
</comment>
<dbReference type="Gene3D" id="3.30.2010.10">
    <property type="entry name" value="Metalloproteases ('zincins'), catalytic domain"/>
    <property type="match status" value="1"/>
</dbReference>
<dbReference type="RefSeq" id="WP_106580792.1">
    <property type="nucleotide sequence ID" value="NZ_PYGA01000001.1"/>
</dbReference>
<dbReference type="CDD" id="cd07326">
    <property type="entry name" value="M56_BlaR1_MecR1_like"/>
    <property type="match status" value="1"/>
</dbReference>